<evidence type="ECO:0000256" key="6">
    <source>
        <dbReference type="ARBA" id="ARBA00035023"/>
    </source>
</evidence>
<comment type="similarity">
    <text evidence="5">Belongs to the 2-oxoadipate dioxygenase/decarboxylase family.</text>
</comment>
<keyword evidence="4" id="KW-0408">Iron</keyword>
<dbReference type="PANTHER" id="PTHR31136">
    <property type="entry name" value="DUF1338 DOMAIN-CONTAINING PROTEIN"/>
    <property type="match status" value="1"/>
</dbReference>
<proteinExistence type="inferred from homology"/>
<dbReference type="InterPro" id="IPR009770">
    <property type="entry name" value="HGLS"/>
</dbReference>
<evidence type="ECO:0000256" key="1">
    <source>
        <dbReference type="ARBA" id="ARBA00001954"/>
    </source>
</evidence>
<evidence type="ECO:0000313" key="9">
    <source>
        <dbReference type="Proteomes" id="UP000243459"/>
    </source>
</evidence>
<keyword evidence="9" id="KW-1185">Reference proteome</keyword>
<evidence type="ECO:0000256" key="7">
    <source>
        <dbReference type="ARBA" id="ARBA00035045"/>
    </source>
</evidence>
<dbReference type="GO" id="GO:0051213">
    <property type="term" value="F:dioxygenase activity"/>
    <property type="evidence" value="ECO:0007669"/>
    <property type="project" value="UniProtKB-KW"/>
</dbReference>
<keyword evidence="3" id="KW-0560">Oxidoreductase</keyword>
<dbReference type="OMA" id="FTDFGYV"/>
<dbReference type="AlphaFoldDB" id="A0A5P1FCL7"/>
<dbReference type="CDD" id="cd16350">
    <property type="entry name" value="VOC_like"/>
    <property type="match status" value="1"/>
</dbReference>
<evidence type="ECO:0000256" key="3">
    <source>
        <dbReference type="ARBA" id="ARBA00023002"/>
    </source>
</evidence>
<dbReference type="Proteomes" id="UP000243459">
    <property type="component" value="Chromosome 3"/>
</dbReference>
<evidence type="ECO:0000256" key="2">
    <source>
        <dbReference type="ARBA" id="ARBA00022964"/>
    </source>
</evidence>
<name>A0A5P1FCL7_ASPOF</name>
<reference evidence="9" key="1">
    <citation type="journal article" date="2017" name="Nat. Commun.">
        <title>The asparagus genome sheds light on the origin and evolution of a young Y chromosome.</title>
        <authorList>
            <person name="Harkess A."/>
            <person name="Zhou J."/>
            <person name="Xu C."/>
            <person name="Bowers J.E."/>
            <person name="Van der Hulst R."/>
            <person name="Ayyampalayam S."/>
            <person name="Mercati F."/>
            <person name="Riccardi P."/>
            <person name="McKain M.R."/>
            <person name="Kakrana A."/>
            <person name="Tang H."/>
            <person name="Ray J."/>
            <person name="Groenendijk J."/>
            <person name="Arikit S."/>
            <person name="Mathioni S.M."/>
            <person name="Nakano M."/>
            <person name="Shan H."/>
            <person name="Telgmann-Rauber A."/>
            <person name="Kanno A."/>
            <person name="Yue Z."/>
            <person name="Chen H."/>
            <person name="Li W."/>
            <person name="Chen Y."/>
            <person name="Xu X."/>
            <person name="Zhang Y."/>
            <person name="Luo S."/>
            <person name="Chen H."/>
            <person name="Gao J."/>
            <person name="Mao Z."/>
            <person name="Pires J.C."/>
            <person name="Luo M."/>
            <person name="Kudrna D."/>
            <person name="Wing R.A."/>
            <person name="Meyers B.C."/>
            <person name="Yi K."/>
            <person name="Kong H."/>
            <person name="Lavrijsen P."/>
            <person name="Sunseri F."/>
            <person name="Falavigna A."/>
            <person name="Ye Y."/>
            <person name="Leebens-Mack J.H."/>
            <person name="Chen G."/>
        </authorList>
    </citation>
    <scope>NUCLEOTIDE SEQUENCE [LARGE SCALE GENOMIC DNA]</scope>
    <source>
        <strain evidence="9">cv. DH0086</strain>
    </source>
</reference>
<keyword evidence="2" id="KW-0223">Dioxygenase</keyword>
<dbReference type="Gene3D" id="3.10.180.50">
    <property type="match status" value="1"/>
</dbReference>
<dbReference type="SMART" id="SM01150">
    <property type="entry name" value="DUF1338"/>
    <property type="match status" value="1"/>
</dbReference>
<dbReference type="PANTHER" id="PTHR31136:SF5">
    <property type="entry name" value="2-OXOADIPATE DIOXYGENASE_DECARBOXYLASE, CHLOROPLASTIC"/>
    <property type="match status" value="1"/>
</dbReference>
<accession>A0A5P1FCL7</accession>
<evidence type="ECO:0000313" key="8">
    <source>
        <dbReference type="EMBL" id="ONK74351.1"/>
    </source>
</evidence>
<comment type="cofactor">
    <cofactor evidence="1">
        <name>Fe(2+)</name>
        <dbReference type="ChEBI" id="CHEBI:29033"/>
    </cofactor>
</comment>
<gene>
    <name evidence="8" type="ORF">A4U43_C03F5340</name>
</gene>
<dbReference type="EC" id="1.13.11.93" evidence="6"/>
<dbReference type="EMBL" id="CM007383">
    <property type="protein sequence ID" value="ONK74351.1"/>
    <property type="molecule type" value="Genomic_DNA"/>
</dbReference>
<protein>
    <recommendedName>
        <fullName evidence="6">2-oxoadipate dioxygenase/decarboxylase</fullName>
        <ecNumber evidence="6">1.13.11.93</ecNumber>
    </recommendedName>
    <alternativeName>
        <fullName evidence="7">2-hydroxyglutarate synthase</fullName>
    </alternativeName>
</protein>
<dbReference type="Gramene" id="ONK74351">
    <property type="protein sequence ID" value="ONK74351"/>
    <property type="gene ID" value="A4U43_C03F5340"/>
</dbReference>
<sequence>MESAALASRIPAVFSSSLRSNAHRSHLRHPSRISLHRPISLRSRTLTLASAAGSDQAPMGSQSQSFFRSALSSMEKVYLTRNPTAKSVLESVSSSDRSPVCYDHFAFRTFGVDGHGIDSIATFFLDFGYTLRDELRFPAKKLRALWFAPPETEYSNKCSLPLPRIFISELLVDELSSQSQEIIRKYVKISGNGNKYAALASTLGHLTWEKPIFSDYQQLARESEYAAWTLVNGYAVNHVTISVHRLKSHIRSIKSLNQFIEDQGYRLNSEGGTLKVSPDGFLLQSSTVADSTLFSFGDGVTESVPCSYIEFAERLVLPQYEKLAEEEIEEFHRRDGFEVGNADKIFESTSKDQLTRKAA</sequence>
<evidence type="ECO:0000256" key="4">
    <source>
        <dbReference type="ARBA" id="ARBA00023004"/>
    </source>
</evidence>
<dbReference type="OrthoDB" id="1908993at2759"/>
<dbReference type="Pfam" id="PF07063">
    <property type="entry name" value="HGLS"/>
    <property type="match status" value="1"/>
</dbReference>
<evidence type="ECO:0000256" key="5">
    <source>
        <dbReference type="ARBA" id="ARBA00035013"/>
    </source>
</evidence>
<organism evidence="8 9">
    <name type="scientific">Asparagus officinalis</name>
    <name type="common">Garden asparagus</name>
    <dbReference type="NCBI Taxonomy" id="4686"/>
    <lineage>
        <taxon>Eukaryota</taxon>
        <taxon>Viridiplantae</taxon>
        <taxon>Streptophyta</taxon>
        <taxon>Embryophyta</taxon>
        <taxon>Tracheophyta</taxon>
        <taxon>Spermatophyta</taxon>
        <taxon>Magnoliopsida</taxon>
        <taxon>Liliopsida</taxon>
        <taxon>Asparagales</taxon>
        <taxon>Asparagaceae</taxon>
        <taxon>Asparagoideae</taxon>
        <taxon>Asparagus</taxon>
    </lineage>
</organism>